<dbReference type="AlphaFoldDB" id="A0A2M8W2T8"/>
<accession>A0A2M8W2T8</accession>
<evidence type="ECO:0000259" key="1">
    <source>
        <dbReference type="PROSITE" id="PS51186"/>
    </source>
</evidence>
<reference evidence="2 3" key="1">
    <citation type="submission" date="2017-11" db="EMBL/GenBank/DDBJ databases">
        <title>Genomic Encyclopedia of Archaeal and Bacterial Type Strains, Phase II (KMG-II): From Individual Species to Whole Genera.</title>
        <authorList>
            <person name="Goeker M."/>
        </authorList>
    </citation>
    <scope>NUCLEOTIDE SEQUENCE [LARGE SCALE GENOMIC DNA]</scope>
    <source>
        <strain evidence="2 3">DSM 29128</strain>
    </source>
</reference>
<protein>
    <submittedName>
        <fullName evidence="2">RimJ/RimL family protein N-acetyltransferase</fullName>
    </submittedName>
</protein>
<dbReference type="Proteomes" id="UP000228531">
    <property type="component" value="Unassembled WGS sequence"/>
</dbReference>
<organism evidence="2 3">
    <name type="scientific">Yoonia maricola</name>
    <dbReference type="NCBI Taxonomy" id="420999"/>
    <lineage>
        <taxon>Bacteria</taxon>
        <taxon>Pseudomonadati</taxon>
        <taxon>Pseudomonadota</taxon>
        <taxon>Alphaproteobacteria</taxon>
        <taxon>Rhodobacterales</taxon>
        <taxon>Paracoccaceae</taxon>
        <taxon>Yoonia</taxon>
    </lineage>
</organism>
<dbReference type="PANTHER" id="PTHR43792:SF1">
    <property type="entry name" value="N-ACETYLTRANSFERASE DOMAIN-CONTAINING PROTEIN"/>
    <property type="match status" value="1"/>
</dbReference>
<dbReference type="PANTHER" id="PTHR43792">
    <property type="entry name" value="GNAT FAMILY, PUTATIVE (AFU_ORTHOLOGUE AFUA_3G00765)-RELATED-RELATED"/>
    <property type="match status" value="1"/>
</dbReference>
<feature type="domain" description="N-acetyltransferase" evidence="1">
    <location>
        <begin position="29"/>
        <end position="183"/>
    </location>
</feature>
<dbReference type="InterPro" id="IPR051531">
    <property type="entry name" value="N-acetyltransferase"/>
</dbReference>
<dbReference type="GO" id="GO:0016747">
    <property type="term" value="F:acyltransferase activity, transferring groups other than amino-acyl groups"/>
    <property type="evidence" value="ECO:0007669"/>
    <property type="project" value="InterPro"/>
</dbReference>
<dbReference type="Gene3D" id="3.40.630.30">
    <property type="match status" value="1"/>
</dbReference>
<dbReference type="PROSITE" id="PS51186">
    <property type="entry name" value="GNAT"/>
    <property type="match status" value="1"/>
</dbReference>
<sequence length="183" mass="20546">MFDAAPTMNDGFDRWRYSLPTRINSIMTVKIEAQIAAHADGLYDALRDERIYKFLDEAPPKSVEAVRERIERLLLGAPASSGEIWMNWTVTEADTVVGYTQATIQKDGTASLAYVLSPRVWGRSVAYAACVLTLADIKDRTSVVEIVADTEAHNTRSQALLERLGFRRTHAEGQDVFYKLTFE</sequence>
<evidence type="ECO:0000313" key="2">
    <source>
        <dbReference type="EMBL" id="PJI85220.1"/>
    </source>
</evidence>
<keyword evidence="3" id="KW-1185">Reference proteome</keyword>
<proteinExistence type="predicted"/>
<keyword evidence="2" id="KW-0808">Transferase</keyword>
<comment type="caution">
    <text evidence="2">The sequence shown here is derived from an EMBL/GenBank/DDBJ whole genome shotgun (WGS) entry which is preliminary data.</text>
</comment>
<name>A0A2M8W2T8_9RHOB</name>
<dbReference type="InterPro" id="IPR000182">
    <property type="entry name" value="GNAT_dom"/>
</dbReference>
<evidence type="ECO:0000313" key="3">
    <source>
        <dbReference type="Proteomes" id="UP000228531"/>
    </source>
</evidence>
<dbReference type="RefSeq" id="WP_100369158.1">
    <property type="nucleotide sequence ID" value="NZ_PGTY01000003.1"/>
</dbReference>
<dbReference type="SUPFAM" id="SSF55729">
    <property type="entry name" value="Acyl-CoA N-acyltransferases (Nat)"/>
    <property type="match status" value="1"/>
</dbReference>
<gene>
    <name evidence="2" type="ORF">BC777_3220</name>
</gene>
<dbReference type="EMBL" id="PGTY01000003">
    <property type="protein sequence ID" value="PJI85220.1"/>
    <property type="molecule type" value="Genomic_DNA"/>
</dbReference>
<dbReference type="InterPro" id="IPR016181">
    <property type="entry name" value="Acyl_CoA_acyltransferase"/>
</dbReference>
<dbReference type="Pfam" id="PF13302">
    <property type="entry name" value="Acetyltransf_3"/>
    <property type="match status" value="1"/>
</dbReference>